<dbReference type="AlphaFoldDB" id="G3I450"/>
<dbReference type="Proteomes" id="UP000001075">
    <property type="component" value="Unassembled WGS sequence"/>
</dbReference>
<evidence type="ECO:0000313" key="2">
    <source>
        <dbReference type="Proteomes" id="UP000001075"/>
    </source>
</evidence>
<dbReference type="EMBL" id="JH001222">
    <property type="protein sequence ID" value="EGW13204.1"/>
    <property type="molecule type" value="Genomic_DNA"/>
</dbReference>
<reference evidence="2" key="1">
    <citation type="journal article" date="2011" name="Nat. Biotechnol.">
        <title>The genomic sequence of the Chinese hamster ovary (CHO)-K1 cell line.</title>
        <authorList>
            <person name="Xu X."/>
            <person name="Nagarajan H."/>
            <person name="Lewis N.E."/>
            <person name="Pan S."/>
            <person name="Cai Z."/>
            <person name="Liu X."/>
            <person name="Chen W."/>
            <person name="Xie M."/>
            <person name="Wang W."/>
            <person name="Hammond S."/>
            <person name="Andersen M.R."/>
            <person name="Neff N."/>
            <person name="Passarelli B."/>
            <person name="Koh W."/>
            <person name="Fan H.C."/>
            <person name="Wang J."/>
            <person name="Gui Y."/>
            <person name="Lee K.H."/>
            <person name="Betenbaugh M.J."/>
            <person name="Quake S.R."/>
            <person name="Famili I."/>
            <person name="Palsson B.O."/>
            <person name="Wang J."/>
        </authorList>
    </citation>
    <scope>NUCLEOTIDE SEQUENCE [LARGE SCALE GENOMIC DNA]</scope>
    <source>
        <strain evidence="2">CHO K1 cell line</strain>
    </source>
</reference>
<dbReference type="InParanoid" id="G3I450"/>
<name>G3I450_CRIGR</name>
<proteinExistence type="predicted"/>
<accession>G3I450</accession>
<sequence>MNDDILVLTCACVSRFLHSHVCVCPDPCTSTGVFTFLGHPQGPVPLFLNAITDGSTLNLTFLDEHSLYFKQLCN</sequence>
<evidence type="ECO:0000313" key="1">
    <source>
        <dbReference type="EMBL" id="EGW13204.1"/>
    </source>
</evidence>
<protein>
    <submittedName>
        <fullName evidence="1">Uncharacterized protein</fullName>
    </submittedName>
</protein>
<organism evidence="1 2">
    <name type="scientific">Cricetulus griseus</name>
    <name type="common">Chinese hamster</name>
    <name type="synonym">Cricetulus barabensis griseus</name>
    <dbReference type="NCBI Taxonomy" id="10029"/>
    <lineage>
        <taxon>Eukaryota</taxon>
        <taxon>Metazoa</taxon>
        <taxon>Chordata</taxon>
        <taxon>Craniata</taxon>
        <taxon>Vertebrata</taxon>
        <taxon>Euteleostomi</taxon>
        <taxon>Mammalia</taxon>
        <taxon>Eutheria</taxon>
        <taxon>Euarchontoglires</taxon>
        <taxon>Glires</taxon>
        <taxon>Rodentia</taxon>
        <taxon>Myomorpha</taxon>
        <taxon>Muroidea</taxon>
        <taxon>Cricetidae</taxon>
        <taxon>Cricetinae</taxon>
        <taxon>Cricetulus</taxon>
    </lineage>
</organism>
<gene>
    <name evidence="1" type="ORF">I79_018224</name>
</gene>